<organism evidence="2 3">
    <name type="scientific">Sorangium cellulosum</name>
    <name type="common">Polyangium cellulosum</name>
    <dbReference type="NCBI Taxonomy" id="56"/>
    <lineage>
        <taxon>Bacteria</taxon>
        <taxon>Pseudomonadati</taxon>
        <taxon>Myxococcota</taxon>
        <taxon>Polyangia</taxon>
        <taxon>Polyangiales</taxon>
        <taxon>Polyangiaceae</taxon>
        <taxon>Sorangium</taxon>
    </lineage>
</organism>
<evidence type="ECO:0000313" key="3">
    <source>
        <dbReference type="Proteomes" id="UP000075260"/>
    </source>
</evidence>
<sequence>MKEGTIAQGSAVSRLPAPVQARLTELKESLERTLGDELACLLVYGSAARGGYREGQSDVDLMVVLNEASREGLDAIANALRIARYAARIEAMILTVAEIPRAADVFPLLYDDIRRCHVLLSGRDPFSALVIDGKNRRLRVEQELREAQIRLRRAVVDGLGSDEALRGAVFRKVKQIRGPLHALLGLHGIDGDDDLATVLAGAGKHLGVDVAPLQRVHEAPGAAYEALAALLARAVDDVDGLEHAGAP</sequence>
<dbReference type="SUPFAM" id="SSF81301">
    <property type="entry name" value="Nucleotidyltransferase"/>
    <property type="match status" value="1"/>
</dbReference>
<reference evidence="2 3" key="1">
    <citation type="submission" date="2014-02" db="EMBL/GenBank/DDBJ databases">
        <title>The small core and large imbalanced accessory genome model reveals a collaborative survival strategy of Sorangium cellulosum strains in nature.</title>
        <authorList>
            <person name="Han K."/>
            <person name="Peng R."/>
            <person name="Blom J."/>
            <person name="Li Y.-Z."/>
        </authorList>
    </citation>
    <scope>NUCLEOTIDE SEQUENCE [LARGE SCALE GENOMIC DNA]</scope>
    <source>
        <strain evidence="2 3">So0008-312</strain>
    </source>
</reference>
<dbReference type="RefSeq" id="WP_061612932.1">
    <property type="nucleotide sequence ID" value="NZ_JEMA01001153.1"/>
</dbReference>
<proteinExistence type="predicted"/>
<dbReference type="Pfam" id="PF01909">
    <property type="entry name" value="NTP_transf_2"/>
    <property type="match status" value="1"/>
</dbReference>
<dbReference type="InterPro" id="IPR002934">
    <property type="entry name" value="Polymerase_NTP_transf_dom"/>
</dbReference>
<dbReference type="InterPro" id="IPR052548">
    <property type="entry name" value="Type_VII_TA_antitoxin"/>
</dbReference>
<gene>
    <name evidence="2" type="ORF">BE15_43520</name>
</gene>
<evidence type="ECO:0000259" key="1">
    <source>
        <dbReference type="Pfam" id="PF01909"/>
    </source>
</evidence>
<dbReference type="Proteomes" id="UP000075260">
    <property type="component" value="Unassembled WGS sequence"/>
</dbReference>
<dbReference type="GO" id="GO:0016779">
    <property type="term" value="F:nucleotidyltransferase activity"/>
    <property type="evidence" value="ECO:0007669"/>
    <property type="project" value="InterPro"/>
</dbReference>
<dbReference type="InterPro" id="IPR043519">
    <property type="entry name" value="NT_sf"/>
</dbReference>
<protein>
    <submittedName>
        <fullName evidence="2">Transposase</fullName>
    </submittedName>
</protein>
<dbReference type="Gene3D" id="3.30.460.10">
    <property type="entry name" value="Beta Polymerase, domain 2"/>
    <property type="match status" value="1"/>
</dbReference>
<dbReference type="PANTHER" id="PTHR33933:SF1">
    <property type="entry name" value="PROTEIN ADENYLYLTRANSFERASE MNTA-RELATED"/>
    <property type="match status" value="1"/>
</dbReference>
<evidence type="ECO:0000313" key="2">
    <source>
        <dbReference type="EMBL" id="KYF61769.1"/>
    </source>
</evidence>
<dbReference type="AlphaFoldDB" id="A0A150Q1C8"/>
<dbReference type="OrthoDB" id="5507064at2"/>
<feature type="domain" description="Polymerase nucleotidyl transferase" evidence="1">
    <location>
        <begin position="25"/>
        <end position="101"/>
    </location>
</feature>
<dbReference type="CDD" id="cd05403">
    <property type="entry name" value="NT_KNTase_like"/>
    <property type="match status" value="1"/>
</dbReference>
<dbReference type="PANTHER" id="PTHR33933">
    <property type="entry name" value="NUCLEOTIDYLTRANSFERASE"/>
    <property type="match status" value="1"/>
</dbReference>
<name>A0A150Q1C8_SORCE</name>
<comment type="caution">
    <text evidence="2">The sequence shown here is derived from an EMBL/GenBank/DDBJ whole genome shotgun (WGS) entry which is preliminary data.</text>
</comment>
<accession>A0A150Q1C8</accession>
<dbReference type="EMBL" id="JEMA01001153">
    <property type="protein sequence ID" value="KYF61769.1"/>
    <property type="molecule type" value="Genomic_DNA"/>
</dbReference>